<feature type="region of interest" description="Disordered" evidence="1">
    <location>
        <begin position="211"/>
        <end position="231"/>
    </location>
</feature>
<evidence type="ECO:0000256" key="1">
    <source>
        <dbReference type="SAM" id="MobiDB-lite"/>
    </source>
</evidence>
<dbReference type="RefSeq" id="WP_188102243.1">
    <property type="nucleotide sequence ID" value="NZ_JAANIH010000025.1"/>
</dbReference>
<evidence type="ECO:0000313" key="2">
    <source>
        <dbReference type="EMBL" id="MBC9980762.1"/>
    </source>
</evidence>
<dbReference type="SUPFAM" id="SSF54523">
    <property type="entry name" value="Pili subunits"/>
    <property type="match status" value="1"/>
</dbReference>
<accession>A0ABR7UBE8</accession>
<comment type="caution">
    <text evidence="2">The sequence shown here is derived from an EMBL/GenBank/DDBJ whole genome shotgun (WGS) entry which is preliminary data.</text>
</comment>
<sequence>MKRCIEPRRWGEAGFTVFEALLAIALMALILGALASVTAQWLPAWNRGLARSQGSEQLAIALDRLISDLAAAEFVTPNQSDPLPLFLGDEQSVIFVRSALGPNNRAGMEIVKIAVTTDSRGRALVRTRGPFVPFPAGEQGLGSIRLADPVVLLREPFRVDFAYADPRGGWQRNWLGSVVLPTSVRINVRQAERGIVLSTATRVHAELAAPRPEAVRDTLPGEAQAQSARGG</sequence>
<reference evidence="2 3" key="1">
    <citation type="journal article" date="2020" name="Arch. Microbiol.">
        <title>Bradyrhizobium campsiandrae sp. nov., a nitrogen-fixing bacterial strain isolated from a native leguminous tree from the Amazon adapted to flooded conditions.</title>
        <authorList>
            <person name="Cabral Michel D."/>
            <person name="Martins da Costa E."/>
            <person name="Azarias Guimaraes A."/>
            <person name="Soares de Carvalho T."/>
            <person name="Santos de Castro Caputo P."/>
            <person name="Willems A."/>
            <person name="de Souza Moreira F.M."/>
        </authorList>
    </citation>
    <scope>NUCLEOTIDE SEQUENCE [LARGE SCALE GENOMIC DNA]</scope>
    <source>
        <strain evidence="3">INPA 384B</strain>
    </source>
</reference>
<name>A0ABR7UBE8_9BRAD</name>
<gene>
    <name evidence="2" type="ORF">HA482_21405</name>
</gene>
<organism evidence="2 3">
    <name type="scientific">Bradyrhizobium campsiandrae</name>
    <dbReference type="NCBI Taxonomy" id="1729892"/>
    <lineage>
        <taxon>Bacteria</taxon>
        <taxon>Pseudomonadati</taxon>
        <taxon>Pseudomonadota</taxon>
        <taxon>Alphaproteobacteria</taxon>
        <taxon>Hyphomicrobiales</taxon>
        <taxon>Nitrobacteraceae</taxon>
        <taxon>Bradyrhizobium</taxon>
    </lineage>
</organism>
<evidence type="ECO:0000313" key="3">
    <source>
        <dbReference type="Proteomes" id="UP000639516"/>
    </source>
</evidence>
<dbReference type="Proteomes" id="UP000639516">
    <property type="component" value="Unassembled WGS sequence"/>
</dbReference>
<protein>
    <submittedName>
        <fullName evidence="2">General secretion pathway protein GspJ</fullName>
    </submittedName>
</protein>
<proteinExistence type="predicted"/>
<dbReference type="EMBL" id="JAATTO010000030">
    <property type="protein sequence ID" value="MBC9980762.1"/>
    <property type="molecule type" value="Genomic_DNA"/>
</dbReference>
<dbReference type="InterPro" id="IPR045584">
    <property type="entry name" value="Pilin-like"/>
</dbReference>
<keyword evidence="3" id="KW-1185">Reference proteome</keyword>